<evidence type="ECO:0000313" key="3">
    <source>
        <dbReference type="Proteomes" id="UP001527882"/>
    </source>
</evidence>
<protein>
    <recommendedName>
        <fullName evidence="4">DUF5673 domain-containing protein</fullName>
    </recommendedName>
</protein>
<dbReference type="Proteomes" id="UP001527882">
    <property type="component" value="Unassembled WGS sequence"/>
</dbReference>
<evidence type="ECO:0000256" key="1">
    <source>
        <dbReference type="SAM" id="Phobius"/>
    </source>
</evidence>
<keyword evidence="3" id="KW-1185">Reference proteome</keyword>
<feature type="transmembrane region" description="Helical" evidence="1">
    <location>
        <begin position="44"/>
        <end position="73"/>
    </location>
</feature>
<evidence type="ECO:0008006" key="4">
    <source>
        <dbReference type="Google" id="ProtNLM"/>
    </source>
</evidence>
<keyword evidence="1" id="KW-1133">Transmembrane helix</keyword>
<accession>A0ABT4QHM4</accession>
<gene>
    <name evidence="2" type="ORF">O9H85_29020</name>
</gene>
<keyword evidence="1" id="KW-0472">Membrane</keyword>
<proteinExistence type="predicted"/>
<evidence type="ECO:0000313" key="2">
    <source>
        <dbReference type="EMBL" id="MCZ8516362.1"/>
    </source>
</evidence>
<sequence length="151" mass="16960">MVYMALAAVGVAYTLWRTFRAVRMRKRIGEQLVSGTSQYKSLLFTMVCGVIIPAVLTIEGLVKYAYLAALLVLEMICAEQISRFYLGTAGLKVSDEFIPRERWVGYHIDDGHRPTVHVHVGGKERPIPLILRNTSEITSFEQAWNQASSAQ</sequence>
<dbReference type="RefSeq" id="WP_269884895.1">
    <property type="nucleotide sequence ID" value="NZ_JAQAGZ010000023.1"/>
</dbReference>
<comment type="caution">
    <text evidence="2">The sequence shown here is derived from an EMBL/GenBank/DDBJ whole genome shotgun (WGS) entry which is preliminary data.</text>
</comment>
<organism evidence="2 3">
    <name type="scientific">Paenibacillus gyeongsangnamensis</name>
    <dbReference type="NCBI Taxonomy" id="3388067"/>
    <lineage>
        <taxon>Bacteria</taxon>
        <taxon>Bacillati</taxon>
        <taxon>Bacillota</taxon>
        <taxon>Bacilli</taxon>
        <taxon>Bacillales</taxon>
        <taxon>Paenibacillaceae</taxon>
        <taxon>Paenibacillus</taxon>
    </lineage>
</organism>
<keyword evidence="1" id="KW-0812">Transmembrane</keyword>
<dbReference type="EMBL" id="JAQAGZ010000023">
    <property type="protein sequence ID" value="MCZ8516362.1"/>
    <property type="molecule type" value="Genomic_DNA"/>
</dbReference>
<reference evidence="2 3" key="1">
    <citation type="submission" date="2022-12" db="EMBL/GenBank/DDBJ databases">
        <title>Draft genome sequence of Paenibacillus sp. dW9.</title>
        <authorList>
            <person name="Choi E.-W."/>
            <person name="Kim D.-U."/>
        </authorList>
    </citation>
    <scope>NUCLEOTIDE SEQUENCE [LARGE SCALE GENOMIC DNA]</scope>
    <source>
        <strain evidence="3">dW9</strain>
    </source>
</reference>
<name>A0ABT4QHM4_9BACL</name>